<gene>
    <name evidence="2" type="ORF">PCOR1329_LOCUS85673</name>
</gene>
<feature type="region of interest" description="Disordered" evidence="1">
    <location>
        <begin position="1"/>
        <end position="65"/>
    </location>
</feature>
<comment type="caution">
    <text evidence="2">The sequence shown here is derived from an EMBL/GenBank/DDBJ whole genome shotgun (WGS) entry which is preliminary data.</text>
</comment>
<accession>A0ABN9YHB0</accession>
<name>A0ABN9YHB0_9DINO</name>
<evidence type="ECO:0000256" key="1">
    <source>
        <dbReference type="SAM" id="MobiDB-lite"/>
    </source>
</evidence>
<evidence type="ECO:0008006" key="4">
    <source>
        <dbReference type="Google" id="ProtNLM"/>
    </source>
</evidence>
<feature type="compositionally biased region" description="Pro residues" evidence="1">
    <location>
        <begin position="27"/>
        <end position="51"/>
    </location>
</feature>
<organism evidence="2 3">
    <name type="scientific">Prorocentrum cordatum</name>
    <dbReference type="NCBI Taxonomy" id="2364126"/>
    <lineage>
        <taxon>Eukaryota</taxon>
        <taxon>Sar</taxon>
        <taxon>Alveolata</taxon>
        <taxon>Dinophyceae</taxon>
        <taxon>Prorocentrales</taxon>
        <taxon>Prorocentraceae</taxon>
        <taxon>Prorocentrum</taxon>
    </lineage>
</organism>
<keyword evidence="3" id="KW-1185">Reference proteome</keyword>
<dbReference type="Proteomes" id="UP001189429">
    <property type="component" value="Unassembled WGS sequence"/>
</dbReference>
<sequence length="114" mass="11950">GNDCWDGFSLQGGGAARRSAEDAIEAPSPPPPGAVAPPPPPPPVGAAPPPPPRRRPAIPKGYACQPGRRYTGQAWGVLLTGPNLCPPWKTARPRATVWTTAPSSFTTWMWASAF</sequence>
<protein>
    <recommendedName>
        <fullName evidence="4">Cellulase</fullName>
    </recommendedName>
</protein>
<feature type="non-terminal residue" evidence="2">
    <location>
        <position position="1"/>
    </location>
</feature>
<proteinExistence type="predicted"/>
<reference evidence="2" key="1">
    <citation type="submission" date="2023-10" db="EMBL/GenBank/DDBJ databases">
        <authorList>
            <person name="Chen Y."/>
            <person name="Shah S."/>
            <person name="Dougan E. K."/>
            <person name="Thang M."/>
            <person name="Chan C."/>
        </authorList>
    </citation>
    <scope>NUCLEOTIDE SEQUENCE [LARGE SCALE GENOMIC DNA]</scope>
</reference>
<evidence type="ECO:0000313" key="3">
    <source>
        <dbReference type="Proteomes" id="UP001189429"/>
    </source>
</evidence>
<dbReference type="EMBL" id="CAUYUJ010022679">
    <property type="protein sequence ID" value="CAK0911957.1"/>
    <property type="molecule type" value="Genomic_DNA"/>
</dbReference>
<evidence type="ECO:0000313" key="2">
    <source>
        <dbReference type="EMBL" id="CAK0911957.1"/>
    </source>
</evidence>